<evidence type="ECO:0000313" key="6">
    <source>
        <dbReference type="EMBL" id="TNU73548.1"/>
    </source>
</evidence>
<dbReference type="SMART" id="SM00354">
    <property type="entry name" value="HTH_LACI"/>
    <property type="match status" value="1"/>
</dbReference>
<dbReference type="PANTHER" id="PTHR30146:SF138">
    <property type="entry name" value="TRANSCRIPTIONAL REGULATORY PROTEIN"/>
    <property type="match status" value="1"/>
</dbReference>
<feature type="region of interest" description="Disordered" evidence="4">
    <location>
        <begin position="1"/>
        <end position="20"/>
    </location>
</feature>
<keyword evidence="1" id="KW-0805">Transcription regulation</keyword>
<dbReference type="OrthoDB" id="5171752at2"/>
<evidence type="ECO:0000256" key="4">
    <source>
        <dbReference type="SAM" id="MobiDB-lite"/>
    </source>
</evidence>
<dbReference type="PANTHER" id="PTHR30146">
    <property type="entry name" value="LACI-RELATED TRANSCRIPTIONAL REPRESSOR"/>
    <property type="match status" value="1"/>
</dbReference>
<dbReference type="Pfam" id="PF00356">
    <property type="entry name" value="LacI"/>
    <property type="match status" value="1"/>
</dbReference>
<evidence type="ECO:0000259" key="5">
    <source>
        <dbReference type="PROSITE" id="PS50932"/>
    </source>
</evidence>
<feature type="compositionally biased region" description="Basic and acidic residues" evidence="4">
    <location>
        <begin position="9"/>
        <end position="18"/>
    </location>
</feature>
<comment type="caution">
    <text evidence="6">The sequence shown here is derived from an EMBL/GenBank/DDBJ whole genome shotgun (WGS) entry which is preliminary data.</text>
</comment>
<dbReference type="InterPro" id="IPR046335">
    <property type="entry name" value="LacI/GalR-like_sensor"/>
</dbReference>
<dbReference type="InterPro" id="IPR010982">
    <property type="entry name" value="Lambda_DNA-bd_dom_sf"/>
</dbReference>
<dbReference type="EMBL" id="VENP01000041">
    <property type="protein sequence ID" value="TNU73548.1"/>
    <property type="molecule type" value="Genomic_DNA"/>
</dbReference>
<keyword evidence="7" id="KW-1185">Reference proteome</keyword>
<evidence type="ECO:0000256" key="3">
    <source>
        <dbReference type="ARBA" id="ARBA00023163"/>
    </source>
</evidence>
<evidence type="ECO:0000313" key="7">
    <source>
        <dbReference type="Proteomes" id="UP000313849"/>
    </source>
</evidence>
<dbReference type="Gene3D" id="3.40.50.2300">
    <property type="match status" value="2"/>
</dbReference>
<dbReference type="Proteomes" id="UP000313849">
    <property type="component" value="Unassembled WGS sequence"/>
</dbReference>
<evidence type="ECO:0000256" key="2">
    <source>
        <dbReference type="ARBA" id="ARBA00023125"/>
    </source>
</evidence>
<organism evidence="6 7">
    <name type="scientific">Miniimonas arenae</name>
    <dbReference type="NCBI Taxonomy" id="676201"/>
    <lineage>
        <taxon>Bacteria</taxon>
        <taxon>Bacillati</taxon>
        <taxon>Actinomycetota</taxon>
        <taxon>Actinomycetes</taxon>
        <taxon>Micrococcales</taxon>
        <taxon>Beutenbergiaceae</taxon>
        <taxon>Miniimonas</taxon>
    </lineage>
</organism>
<dbReference type="GO" id="GO:0000976">
    <property type="term" value="F:transcription cis-regulatory region binding"/>
    <property type="evidence" value="ECO:0007669"/>
    <property type="project" value="TreeGrafter"/>
</dbReference>
<keyword evidence="3" id="KW-0804">Transcription</keyword>
<dbReference type="CDD" id="cd06279">
    <property type="entry name" value="PBP1_LacI-like"/>
    <property type="match status" value="1"/>
</dbReference>
<feature type="domain" description="HTH lacI-type" evidence="5">
    <location>
        <begin position="24"/>
        <end position="79"/>
    </location>
</feature>
<accession>A0A5C5B9H3</accession>
<dbReference type="InterPro" id="IPR000843">
    <property type="entry name" value="HTH_LacI"/>
</dbReference>
<dbReference type="SUPFAM" id="SSF47413">
    <property type="entry name" value="lambda repressor-like DNA-binding domains"/>
    <property type="match status" value="1"/>
</dbReference>
<dbReference type="CDD" id="cd01392">
    <property type="entry name" value="HTH_LacI"/>
    <property type="match status" value="1"/>
</dbReference>
<dbReference type="GO" id="GO:0003700">
    <property type="term" value="F:DNA-binding transcription factor activity"/>
    <property type="evidence" value="ECO:0007669"/>
    <property type="project" value="TreeGrafter"/>
</dbReference>
<sequence>MGLVWGIDRGPRDPDHEGGPVSRATLADVARLAGVSPSTVSLTFSGSGPVSAATRERVLTAAAELGYSGPDPLARSLRRGTSGVVGVITGGELAAHFRDPVAIRTLDGIADTLGAHDLGMLLIRVNNGGEGVDLATRAAMDAAIFLRSVDGADEILQALTRRGTPVVLMESALPGAASVTMTDEEGMAELGARVLALGHTRIAVVTLPWGRERRRGLRHGLDAAADAATYRFTRDRMTGLARAGVRPTAVYETCGSLVEEGFEAAKALLDVPPNERPTAIIALSDLLAAGVVLAARELGLSIPLDLSVTGFDGVDLPWLAPDVIDSVEQPVARKGQLAGEMAVAMMRGEPPASVELGVWPRAGTTLGPVPESRSSAEAG</sequence>
<protein>
    <submittedName>
        <fullName evidence="6">LacI family transcriptional regulator</fullName>
    </submittedName>
</protein>
<name>A0A5C5B9H3_9MICO</name>
<dbReference type="InterPro" id="IPR028082">
    <property type="entry name" value="Peripla_BP_I"/>
</dbReference>
<dbReference type="SUPFAM" id="SSF53822">
    <property type="entry name" value="Periplasmic binding protein-like I"/>
    <property type="match status" value="1"/>
</dbReference>
<dbReference type="Pfam" id="PF13377">
    <property type="entry name" value="Peripla_BP_3"/>
    <property type="match status" value="1"/>
</dbReference>
<dbReference type="PROSITE" id="PS50932">
    <property type="entry name" value="HTH_LACI_2"/>
    <property type="match status" value="1"/>
</dbReference>
<proteinExistence type="predicted"/>
<keyword evidence="2" id="KW-0238">DNA-binding</keyword>
<gene>
    <name evidence="6" type="ORF">FH969_10780</name>
</gene>
<reference evidence="6 7" key="1">
    <citation type="submission" date="2019-06" db="EMBL/GenBank/DDBJ databases">
        <title>Draft genome sequence of Miniimonas arenae KCTC 19750T isolated from sea sand.</title>
        <authorList>
            <person name="Park S.-J."/>
        </authorList>
    </citation>
    <scope>NUCLEOTIDE SEQUENCE [LARGE SCALE GENOMIC DNA]</scope>
    <source>
        <strain evidence="6 7">KCTC 19750</strain>
    </source>
</reference>
<dbReference type="AlphaFoldDB" id="A0A5C5B9H3"/>
<dbReference type="Gene3D" id="1.10.260.40">
    <property type="entry name" value="lambda repressor-like DNA-binding domains"/>
    <property type="match status" value="1"/>
</dbReference>
<evidence type="ECO:0000256" key="1">
    <source>
        <dbReference type="ARBA" id="ARBA00023015"/>
    </source>
</evidence>